<keyword evidence="3" id="KW-0342">GTP-binding</keyword>
<organism evidence="6 7">
    <name type="scientific">Cirrhinus molitorella</name>
    <name type="common">mud carp</name>
    <dbReference type="NCBI Taxonomy" id="172907"/>
    <lineage>
        <taxon>Eukaryota</taxon>
        <taxon>Metazoa</taxon>
        <taxon>Chordata</taxon>
        <taxon>Craniata</taxon>
        <taxon>Vertebrata</taxon>
        <taxon>Euteleostomi</taxon>
        <taxon>Actinopterygii</taxon>
        <taxon>Neopterygii</taxon>
        <taxon>Teleostei</taxon>
        <taxon>Ostariophysi</taxon>
        <taxon>Cypriniformes</taxon>
        <taxon>Cyprinidae</taxon>
        <taxon>Labeoninae</taxon>
        <taxon>Labeonini</taxon>
        <taxon>Cirrhinus</taxon>
    </lineage>
</organism>
<gene>
    <name evidence="6" type="ORF">QQF64_029269</name>
</gene>
<name>A0ABR3N8Y1_9TELE</name>
<dbReference type="InterPro" id="IPR006703">
    <property type="entry name" value="G_AIG1"/>
</dbReference>
<dbReference type="EMBL" id="JAYMGO010000006">
    <property type="protein sequence ID" value="KAL1273407.1"/>
    <property type="molecule type" value="Genomic_DNA"/>
</dbReference>
<reference evidence="6 7" key="1">
    <citation type="submission" date="2023-09" db="EMBL/GenBank/DDBJ databases">
        <authorList>
            <person name="Wang M."/>
        </authorList>
    </citation>
    <scope>NUCLEOTIDE SEQUENCE [LARGE SCALE GENOMIC DNA]</scope>
    <source>
        <strain evidence="6">GT-2023</strain>
        <tissue evidence="6">Liver</tissue>
    </source>
</reference>
<evidence type="ECO:0000256" key="1">
    <source>
        <dbReference type="ARBA" id="ARBA00008535"/>
    </source>
</evidence>
<accession>A0ABR3N8Y1</accession>
<dbReference type="PANTHER" id="PTHR10903">
    <property type="entry name" value="GTPASE, IMAP FAMILY MEMBER-RELATED"/>
    <property type="match status" value="1"/>
</dbReference>
<evidence type="ECO:0000313" key="7">
    <source>
        <dbReference type="Proteomes" id="UP001558613"/>
    </source>
</evidence>
<keyword evidence="4" id="KW-0472">Membrane</keyword>
<keyword evidence="4" id="KW-1133">Transmembrane helix</keyword>
<evidence type="ECO:0000256" key="2">
    <source>
        <dbReference type="ARBA" id="ARBA00022741"/>
    </source>
</evidence>
<dbReference type="Gene3D" id="3.40.50.300">
    <property type="entry name" value="P-loop containing nucleotide triphosphate hydrolases"/>
    <property type="match status" value="1"/>
</dbReference>
<feature type="transmembrane region" description="Helical" evidence="4">
    <location>
        <begin position="187"/>
        <end position="207"/>
    </location>
</feature>
<dbReference type="Pfam" id="PF04548">
    <property type="entry name" value="AIG1"/>
    <property type="match status" value="1"/>
</dbReference>
<evidence type="ECO:0000256" key="3">
    <source>
        <dbReference type="ARBA" id="ARBA00023134"/>
    </source>
</evidence>
<evidence type="ECO:0000256" key="4">
    <source>
        <dbReference type="SAM" id="Phobius"/>
    </source>
</evidence>
<sequence>METPGWNLMKQTPESIKKSVERSVVLCPPGPHALLLVIRVKRDEKPIAGAIKAAEKHMELLSEHVWKHTIILFACDDGVGDFNIQGYFQKTKKILEKCKGRTYILESHSKISELFTKIDDLVEENCGDVFIPQTNYALFEGKTQDVRRRRRSLPKNPPEMADKVMILMAVSGALVSAVAGVNSGVSGAGLLGYILGVSLHFLLFVFFKKNMPLLYAFIAKG</sequence>
<dbReference type="PANTHER" id="PTHR10903:SF107">
    <property type="entry name" value="GTPASE IMAP FAMILY MEMBER 4-LIKE-RELATED"/>
    <property type="match status" value="1"/>
</dbReference>
<feature type="domain" description="AIG1-type G" evidence="5">
    <location>
        <begin position="2"/>
        <end position="134"/>
    </location>
</feature>
<proteinExistence type="inferred from homology"/>
<dbReference type="InterPro" id="IPR027417">
    <property type="entry name" value="P-loop_NTPase"/>
</dbReference>
<comment type="caution">
    <text evidence="6">The sequence shown here is derived from an EMBL/GenBank/DDBJ whole genome shotgun (WGS) entry which is preliminary data.</text>
</comment>
<dbReference type="Proteomes" id="UP001558613">
    <property type="component" value="Unassembled WGS sequence"/>
</dbReference>
<feature type="transmembrane region" description="Helical" evidence="4">
    <location>
        <begin position="164"/>
        <end position="181"/>
    </location>
</feature>
<protein>
    <recommendedName>
        <fullName evidence="5">AIG1-type G domain-containing protein</fullName>
    </recommendedName>
</protein>
<keyword evidence="2" id="KW-0547">Nucleotide-binding</keyword>
<keyword evidence="7" id="KW-1185">Reference proteome</keyword>
<keyword evidence="4" id="KW-0812">Transmembrane</keyword>
<evidence type="ECO:0000259" key="5">
    <source>
        <dbReference type="Pfam" id="PF04548"/>
    </source>
</evidence>
<dbReference type="InterPro" id="IPR045058">
    <property type="entry name" value="GIMA/IAN/Toc"/>
</dbReference>
<comment type="similarity">
    <text evidence="1">Belongs to the TRAFAC class TrmE-Era-EngA-EngB-Septin-like GTPase superfamily. AIG1/Toc34/Toc159-like paraseptin GTPase family. IAN subfamily.</text>
</comment>
<evidence type="ECO:0000313" key="6">
    <source>
        <dbReference type="EMBL" id="KAL1273407.1"/>
    </source>
</evidence>